<evidence type="ECO:0000256" key="3">
    <source>
        <dbReference type="SAM" id="Phobius"/>
    </source>
</evidence>
<accession>A0A9W8WR24</accession>
<keyword evidence="3" id="KW-1133">Transmembrane helix</keyword>
<dbReference type="SUPFAM" id="SSF54909">
    <property type="entry name" value="Dimeric alpha+beta barrel"/>
    <property type="match status" value="1"/>
</dbReference>
<evidence type="ECO:0000256" key="1">
    <source>
        <dbReference type="ARBA" id="ARBA00005986"/>
    </source>
</evidence>
<name>A0A9W8WR24_9PLEO</name>
<dbReference type="Gene3D" id="3.30.70.100">
    <property type="match status" value="1"/>
</dbReference>
<organism evidence="5 6">
    <name type="scientific">Didymella glomerata</name>
    <dbReference type="NCBI Taxonomy" id="749621"/>
    <lineage>
        <taxon>Eukaryota</taxon>
        <taxon>Fungi</taxon>
        <taxon>Dikarya</taxon>
        <taxon>Ascomycota</taxon>
        <taxon>Pezizomycotina</taxon>
        <taxon>Dothideomycetes</taxon>
        <taxon>Pleosporomycetidae</taxon>
        <taxon>Pleosporales</taxon>
        <taxon>Pleosporineae</taxon>
        <taxon>Didymellaceae</taxon>
        <taxon>Didymella</taxon>
    </lineage>
</organism>
<feature type="transmembrane region" description="Helical" evidence="3">
    <location>
        <begin position="229"/>
        <end position="249"/>
    </location>
</feature>
<gene>
    <name evidence="5" type="ORF">N0V87_009588</name>
</gene>
<protein>
    <recommendedName>
        <fullName evidence="4">EthD domain-containing protein</fullName>
    </recommendedName>
</protein>
<feature type="domain" description="EthD" evidence="4">
    <location>
        <begin position="254"/>
        <end position="365"/>
    </location>
</feature>
<reference evidence="5" key="1">
    <citation type="submission" date="2022-10" db="EMBL/GenBank/DDBJ databases">
        <title>Tapping the CABI collections for fungal endophytes: first genome assemblies for Collariella, Neodidymelliopsis, Ascochyta clinopodiicola, Didymella pomorum, Didymosphaeria variabile, Neocosmospora piperis and Neocucurbitaria cava.</title>
        <authorList>
            <person name="Hill R."/>
        </authorList>
    </citation>
    <scope>NUCLEOTIDE SEQUENCE</scope>
    <source>
        <strain evidence="5">IMI 360193</strain>
    </source>
</reference>
<keyword evidence="3" id="KW-0812">Transmembrane</keyword>
<dbReference type="Pfam" id="PF07110">
    <property type="entry name" value="EthD"/>
    <property type="match status" value="1"/>
</dbReference>
<evidence type="ECO:0000256" key="2">
    <source>
        <dbReference type="SAM" id="MobiDB-lite"/>
    </source>
</evidence>
<comment type="caution">
    <text evidence="5">The sequence shown here is derived from an EMBL/GenBank/DDBJ whole genome shotgun (WGS) entry which is preliminary data.</text>
</comment>
<comment type="similarity">
    <text evidence="1">Belongs to the tpcK family.</text>
</comment>
<evidence type="ECO:0000313" key="6">
    <source>
        <dbReference type="Proteomes" id="UP001140562"/>
    </source>
</evidence>
<evidence type="ECO:0000313" key="5">
    <source>
        <dbReference type="EMBL" id="KAJ4330914.1"/>
    </source>
</evidence>
<dbReference type="GO" id="GO:0016491">
    <property type="term" value="F:oxidoreductase activity"/>
    <property type="evidence" value="ECO:0007669"/>
    <property type="project" value="InterPro"/>
</dbReference>
<dbReference type="EMBL" id="JAPEUV010000171">
    <property type="protein sequence ID" value="KAJ4330914.1"/>
    <property type="molecule type" value="Genomic_DNA"/>
</dbReference>
<dbReference type="Proteomes" id="UP001140562">
    <property type="component" value="Unassembled WGS sequence"/>
</dbReference>
<dbReference type="AlphaFoldDB" id="A0A9W8WR24"/>
<proteinExistence type="inferred from homology"/>
<keyword evidence="6" id="KW-1185">Reference proteome</keyword>
<dbReference type="InterPro" id="IPR011008">
    <property type="entry name" value="Dimeric_a/b-barrel"/>
</dbReference>
<feature type="compositionally biased region" description="Low complexity" evidence="2">
    <location>
        <begin position="94"/>
        <end position="103"/>
    </location>
</feature>
<dbReference type="OrthoDB" id="2519291at2759"/>
<sequence length="381" mass="43069">MVWLRSDFSLAITGFINAVTTNDYPYTKSTIYHRRNHTSRAYDEEAPREDDGMTTDEGFRYEENGEEIPSVKEDLFDWATFVWRLMTSGEETNSSWPDDPNSPRSDDPVADYGQNQDTLKAALCQRATDGLEWQQLEEARLGNVLVKAWSGGYEGAGDVMRDVAAVAEKIGINVAEDEVDIGAAWEDVLEVVERKVGFCDRQLQFKSPAMERLDPWTGKGKFPSGNCDILLAAYNYIVFIMSLAVLLFYKRRSDFTPEQFKAHMENEYLPLLKTTMGEHFPQSITLRYVERAGTGAGDRFGATMSSKYRNPAEAPVVLVGSPSDVAWDCQCEMIFRDDLQLQQGYAIINSEAGQVVKDEEESFTDIDQMRVVLMEKKTYSA</sequence>
<evidence type="ECO:0000259" key="4">
    <source>
        <dbReference type="Pfam" id="PF07110"/>
    </source>
</evidence>
<feature type="region of interest" description="Disordered" evidence="2">
    <location>
        <begin position="90"/>
        <end position="113"/>
    </location>
</feature>
<dbReference type="InterPro" id="IPR009799">
    <property type="entry name" value="EthD_dom"/>
</dbReference>
<keyword evidence="3" id="KW-0472">Membrane</keyword>